<protein>
    <submittedName>
        <fullName evidence="1">Uncharacterized protein</fullName>
    </submittedName>
</protein>
<keyword evidence="2" id="KW-1185">Reference proteome</keyword>
<comment type="caution">
    <text evidence="1">The sequence shown here is derived from an EMBL/GenBank/DDBJ whole genome shotgun (WGS) entry which is preliminary data.</text>
</comment>
<dbReference type="EMBL" id="CM046394">
    <property type="protein sequence ID" value="KAI8547446.1"/>
    <property type="molecule type" value="Genomic_DNA"/>
</dbReference>
<gene>
    <name evidence="1" type="ORF">RHMOL_Rhmol07G0196300</name>
</gene>
<evidence type="ECO:0000313" key="1">
    <source>
        <dbReference type="EMBL" id="KAI8547446.1"/>
    </source>
</evidence>
<evidence type="ECO:0000313" key="2">
    <source>
        <dbReference type="Proteomes" id="UP001062846"/>
    </source>
</evidence>
<dbReference type="Proteomes" id="UP001062846">
    <property type="component" value="Chromosome 7"/>
</dbReference>
<sequence>MDIGTTLYIKFRRGEGGVESFNLKKYVEMEEANKAERISAFDSLEEDASLDDADF</sequence>
<proteinExistence type="predicted"/>
<reference evidence="1" key="1">
    <citation type="submission" date="2022-02" db="EMBL/GenBank/DDBJ databases">
        <title>Plant Genome Project.</title>
        <authorList>
            <person name="Zhang R.-G."/>
        </authorList>
    </citation>
    <scope>NUCLEOTIDE SEQUENCE</scope>
    <source>
        <strain evidence="1">AT1</strain>
    </source>
</reference>
<name>A0ACC0N3K6_RHOML</name>
<accession>A0ACC0N3K6</accession>
<organism evidence="1 2">
    <name type="scientific">Rhododendron molle</name>
    <name type="common">Chinese azalea</name>
    <name type="synonym">Azalea mollis</name>
    <dbReference type="NCBI Taxonomy" id="49168"/>
    <lineage>
        <taxon>Eukaryota</taxon>
        <taxon>Viridiplantae</taxon>
        <taxon>Streptophyta</taxon>
        <taxon>Embryophyta</taxon>
        <taxon>Tracheophyta</taxon>
        <taxon>Spermatophyta</taxon>
        <taxon>Magnoliopsida</taxon>
        <taxon>eudicotyledons</taxon>
        <taxon>Gunneridae</taxon>
        <taxon>Pentapetalae</taxon>
        <taxon>asterids</taxon>
        <taxon>Ericales</taxon>
        <taxon>Ericaceae</taxon>
        <taxon>Ericoideae</taxon>
        <taxon>Rhodoreae</taxon>
        <taxon>Rhododendron</taxon>
    </lineage>
</organism>